<dbReference type="EMBL" id="DVMW01000032">
    <property type="protein sequence ID" value="HIU36002.1"/>
    <property type="molecule type" value="Genomic_DNA"/>
</dbReference>
<dbReference type="InterPro" id="IPR003444">
    <property type="entry name" value="MraZ"/>
</dbReference>
<keyword evidence="3" id="KW-0677">Repeat</keyword>
<dbReference type="Proteomes" id="UP000824071">
    <property type="component" value="Unassembled WGS sequence"/>
</dbReference>
<dbReference type="SUPFAM" id="SSF89447">
    <property type="entry name" value="AbrB/MazE/MraZ-like"/>
    <property type="match status" value="1"/>
</dbReference>
<comment type="subcellular location">
    <subcellularLocation>
        <location evidence="7">Cytoplasm</location>
        <location evidence="7">Nucleoid</location>
    </subcellularLocation>
</comment>
<comment type="similarity">
    <text evidence="7">Belongs to the MraZ family.</text>
</comment>
<sequence length="136" mass="15731">MMFQGNAEYTLDAKNRLFIPVKIREQVGDSFILFLPPREKCLYIYSEERWEEVAREVLAKNDRGYERLIFGNAVTAETDKQGRITIRADFCRRIGLKKSVTIAGTGERLEIWDTATRDEELARLAASADTYSDIRF</sequence>
<evidence type="ECO:0000256" key="1">
    <source>
        <dbReference type="ARBA" id="ARBA00013860"/>
    </source>
</evidence>
<dbReference type="PANTHER" id="PTHR34701">
    <property type="entry name" value="TRANSCRIPTIONAL REGULATOR MRAZ"/>
    <property type="match status" value="1"/>
</dbReference>
<dbReference type="InterPro" id="IPR035644">
    <property type="entry name" value="MraZ_C"/>
</dbReference>
<dbReference type="InterPro" id="IPR037914">
    <property type="entry name" value="SpoVT-AbrB_sf"/>
</dbReference>
<reference evidence="9" key="1">
    <citation type="submission" date="2020-10" db="EMBL/GenBank/DDBJ databases">
        <authorList>
            <person name="Gilroy R."/>
        </authorList>
    </citation>
    <scope>NUCLEOTIDE SEQUENCE</scope>
    <source>
        <strain evidence="9">ChiGjej1B1-19959</strain>
    </source>
</reference>
<comment type="caution">
    <text evidence="9">The sequence shown here is derived from an EMBL/GenBank/DDBJ whole genome shotgun (WGS) entry which is preliminary data.</text>
</comment>
<dbReference type="GO" id="GO:0009295">
    <property type="term" value="C:nucleoid"/>
    <property type="evidence" value="ECO:0007669"/>
    <property type="project" value="UniProtKB-SubCell"/>
</dbReference>
<evidence type="ECO:0000313" key="10">
    <source>
        <dbReference type="Proteomes" id="UP000824071"/>
    </source>
</evidence>
<comment type="subunit">
    <text evidence="7">Forms oligomers.</text>
</comment>
<accession>A0A9D1IEU5</accession>
<keyword evidence="2 7" id="KW-0963">Cytoplasm</keyword>
<evidence type="ECO:0000256" key="2">
    <source>
        <dbReference type="ARBA" id="ARBA00022490"/>
    </source>
</evidence>
<dbReference type="InterPro" id="IPR038619">
    <property type="entry name" value="MraZ_sf"/>
</dbReference>
<reference evidence="9" key="2">
    <citation type="journal article" date="2021" name="PeerJ">
        <title>Extensive microbial diversity within the chicken gut microbiome revealed by metagenomics and culture.</title>
        <authorList>
            <person name="Gilroy R."/>
            <person name="Ravi A."/>
            <person name="Getino M."/>
            <person name="Pursley I."/>
            <person name="Horton D.L."/>
            <person name="Alikhan N.F."/>
            <person name="Baker D."/>
            <person name="Gharbi K."/>
            <person name="Hall N."/>
            <person name="Watson M."/>
            <person name="Adriaenssens E.M."/>
            <person name="Foster-Nyarko E."/>
            <person name="Jarju S."/>
            <person name="Secka A."/>
            <person name="Antonio M."/>
            <person name="Oren A."/>
            <person name="Chaudhuri R.R."/>
            <person name="La Ragione R."/>
            <person name="Hildebrand F."/>
            <person name="Pallen M.J."/>
        </authorList>
    </citation>
    <scope>NUCLEOTIDE SEQUENCE</scope>
    <source>
        <strain evidence="9">ChiGjej1B1-19959</strain>
    </source>
</reference>
<keyword evidence="6 7" id="KW-0804">Transcription</keyword>
<feature type="domain" description="SpoVT-AbrB" evidence="8">
    <location>
        <begin position="6"/>
        <end position="49"/>
    </location>
</feature>
<protein>
    <recommendedName>
        <fullName evidence="1 7">Transcriptional regulator MraZ</fullName>
    </recommendedName>
</protein>
<evidence type="ECO:0000256" key="4">
    <source>
        <dbReference type="ARBA" id="ARBA00023015"/>
    </source>
</evidence>
<dbReference type="InterPro" id="IPR020603">
    <property type="entry name" value="MraZ_dom"/>
</dbReference>
<dbReference type="HAMAP" id="MF_01008">
    <property type="entry name" value="MraZ"/>
    <property type="match status" value="1"/>
</dbReference>
<dbReference type="AlphaFoldDB" id="A0A9D1IEU5"/>
<name>A0A9D1IEU5_9FIRM</name>
<keyword evidence="4 7" id="KW-0805">Transcription regulation</keyword>
<proteinExistence type="inferred from homology"/>
<dbReference type="CDD" id="cd16320">
    <property type="entry name" value="MraZ_N"/>
    <property type="match status" value="1"/>
</dbReference>
<dbReference type="GO" id="GO:2000143">
    <property type="term" value="P:negative regulation of DNA-templated transcription initiation"/>
    <property type="evidence" value="ECO:0007669"/>
    <property type="project" value="TreeGrafter"/>
</dbReference>
<organism evidence="9 10">
    <name type="scientific">Candidatus Fimenecus excrementigallinarum</name>
    <dbReference type="NCBI Taxonomy" id="2840816"/>
    <lineage>
        <taxon>Bacteria</taxon>
        <taxon>Bacillati</taxon>
        <taxon>Bacillota</taxon>
        <taxon>Clostridia</taxon>
        <taxon>Candidatus Fimenecus</taxon>
    </lineage>
</organism>
<feature type="domain" description="SpoVT-AbrB" evidence="8">
    <location>
        <begin position="73"/>
        <end position="116"/>
    </location>
</feature>
<dbReference type="GO" id="GO:0000976">
    <property type="term" value="F:transcription cis-regulatory region binding"/>
    <property type="evidence" value="ECO:0007669"/>
    <property type="project" value="TreeGrafter"/>
</dbReference>
<evidence type="ECO:0000259" key="8">
    <source>
        <dbReference type="PROSITE" id="PS51740"/>
    </source>
</evidence>
<evidence type="ECO:0000313" key="9">
    <source>
        <dbReference type="EMBL" id="HIU36002.1"/>
    </source>
</evidence>
<dbReference type="GO" id="GO:0005737">
    <property type="term" value="C:cytoplasm"/>
    <property type="evidence" value="ECO:0007669"/>
    <property type="project" value="UniProtKB-UniRule"/>
</dbReference>
<dbReference type="PROSITE" id="PS51740">
    <property type="entry name" value="SPOVT_ABRB"/>
    <property type="match status" value="2"/>
</dbReference>
<dbReference type="CDD" id="cd16321">
    <property type="entry name" value="MraZ_C"/>
    <property type="match status" value="1"/>
</dbReference>
<evidence type="ECO:0000256" key="7">
    <source>
        <dbReference type="HAMAP-Rule" id="MF_01008"/>
    </source>
</evidence>
<dbReference type="Gene3D" id="3.40.1550.20">
    <property type="entry name" value="Transcriptional regulator MraZ domain"/>
    <property type="match status" value="1"/>
</dbReference>
<evidence type="ECO:0000256" key="6">
    <source>
        <dbReference type="ARBA" id="ARBA00023163"/>
    </source>
</evidence>
<dbReference type="InterPro" id="IPR007159">
    <property type="entry name" value="SpoVT-AbrB_dom"/>
</dbReference>
<gene>
    <name evidence="7" type="primary">mraZ</name>
    <name evidence="9" type="ORF">IAC53_05280</name>
</gene>
<evidence type="ECO:0000256" key="3">
    <source>
        <dbReference type="ARBA" id="ARBA00022737"/>
    </source>
</evidence>
<evidence type="ECO:0000256" key="5">
    <source>
        <dbReference type="ARBA" id="ARBA00023125"/>
    </source>
</evidence>
<dbReference type="PANTHER" id="PTHR34701:SF1">
    <property type="entry name" value="TRANSCRIPTIONAL REGULATOR MRAZ"/>
    <property type="match status" value="1"/>
</dbReference>
<dbReference type="GO" id="GO:0003700">
    <property type="term" value="F:DNA-binding transcription factor activity"/>
    <property type="evidence" value="ECO:0007669"/>
    <property type="project" value="UniProtKB-UniRule"/>
</dbReference>
<keyword evidence="5 7" id="KW-0238">DNA-binding</keyword>
<dbReference type="Pfam" id="PF02381">
    <property type="entry name" value="MraZ"/>
    <property type="match status" value="2"/>
</dbReference>
<dbReference type="InterPro" id="IPR035642">
    <property type="entry name" value="MraZ_N"/>
</dbReference>